<evidence type="ECO:0008006" key="5">
    <source>
        <dbReference type="Google" id="ProtNLM"/>
    </source>
</evidence>
<organism evidence="3 4">
    <name type="scientific">Polluticaenibacter yanchengensis</name>
    <dbReference type="NCBI Taxonomy" id="3014562"/>
    <lineage>
        <taxon>Bacteria</taxon>
        <taxon>Pseudomonadati</taxon>
        <taxon>Bacteroidota</taxon>
        <taxon>Chitinophagia</taxon>
        <taxon>Chitinophagales</taxon>
        <taxon>Chitinophagaceae</taxon>
        <taxon>Polluticaenibacter</taxon>
    </lineage>
</organism>
<feature type="coiled-coil region" evidence="1">
    <location>
        <begin position="51"/>
        <end position="106"/>
    </location>
</feature>
<proteinExistence type="predicted"/>
<feature type="transmembrane region" description="Helical" evidence="2">
    <location>
        <begin position="260"/>
        <end position="280"/>
    </location>
</feature>
<gene>
    <name evidence="3" type="ORF">O3P16_03045</name>
</gene>
<name>A0ABT4UG50_9BACT</name>
<evidence type="ECO:0000256" key="1">
    <source>
        <dbReference type="SAM" id="Coils"/>
    </source>
</evidence>
<keyword evidence="2" id="KW-0472">Membrane</keyword>
<feature type="coiled-coil region" evidence="1">
    <location>
        <begin position="293"/>
        <end position="341"/>
    </location>
</feature>
<reference evidence="3 4" key="1">
    <citation type="submission" date="2022-12" db="EMBL/GenBank/DDBJ databases">
        <title>Chitinophagaceae gen. sp. nov., a new member of the family Chitinophagaceae, isolated from soil in a chemical factory.</title>
        <authorList>
            <person name="Ke Z."/>
        </authorList>
    </citation>
    <scope>NUCLEOTIDE SEQUENCE [LARGE SCALE GENOMIC DNA]</scope>
    <source>
        <strain evidence="3 4">LY-5</strain>
    </source>
</reference>
<keyword evidence="4" id="KW-1185">Reference proteome</keyword>
<comment type="caution">
    <text evidence="3">The sequence shown here is derived from an EMBL/GenBank/DDBJ whole genome shotgun (WGS) entry which is preliminary data.</text>
</comment>
<feature type="transmembrane region" description="Helical" evidence="2">
    <location>
        <begin position="212"/>
        <end position="231"/>
    </location>
</feature>
<evidence type="ECO:0000256" key="2">
    <source>
        <dbReference type="SAM" id="Phobius"/>
    </source>
</evidence>
<evidence type="ECO:0000313" key="4">
    <source>
        <dbReference type="Proteomes" id="UP001210231"/>
    </source>
</evidence>
<keyword evidence="2" id="KW-1133">Transmembrane helix</keyword>
<sequence length="408" mass="46108">MTIQLNENMTSKNKENEGITYAQFGFQSAAKSNSHPDAVEGYLNKVYARFLEEQRLDEQGIKDRVAKLRAEVQQEKAQKQSILAEINTGKRAKDDKEKEIEAIELEKIDIKKGDNESGDTIPFVIGSFITLLLTLYLFVFYSSSGYSAFYGVKPGNLGFINPNVFSDAGSKGGGVIALIILFPVIFLGLGFLIHDSLEKNKKLAREKKPKQFWFIAILLILTFIADAFIGYKISEGVHANNFNAGLTEELWKFNMIFSDINFYLVLILGFVVYVIWGFLLNYSLSHPYLKTESEKVKLMLENLSNRIMEKRNDLSNIIAKLHKLDSDLVTLSNKVEEKEKDIIGYENGVIPVNVSELKGFIGEFMGGWQNFTFGNFSNSKATELVEIAIKNQATWLHNKIESLNTETK</sequence>
<feature type="transmembrane region" description="Helical" evidence="2">
    <location>
        <begin position="172"/>
        <end position="192"/>
    </location>
</feature>
<protein>
    <recommendedName>
        <fullName evidence="5">Beta-carotene 15,15'-monooxygenase</fullName>
    </recommendedName>
</protein>
<keyword evidence="1" id="KW-0175">Coiled coil</keyword>
<dbReference type="EMBL" id="JAQGEF010000003">
    <property type="protein sequence ID" value="MDA3613771.1"/>
    <property type="molecule type" value="Genomic_DNA"/>
</dbReference>
<dbReference type="Proteomes" id="UP001210231">
    <property type="component" value="Unassembled WGS sequence"/>
</dbReference>
<dbReference type="RefSeq" id="WP_407030101.1">
    <property type="nucleotide sequence ID" value="NZ_JAQGEF010000003.1"/>
</dbReference>
<feature type="transmembrane region" description="Helical" evidence="2">
    <location>
        <begin position="121"/>
        <end position="141"/>
    </location>
</feature>
<accession>A0ABT4UG50</accession>
<keyword evidence="2" id="KW-0812">Transmembrane</keyword>
<evidence type="ECO:0000313" key="3">
    <source>
        <dbReference type="EMBL" id="MDA3613771.1"/>
    </source>
</evidence>